<keyword evidence="4" id="KW-0720">Serine protease</keyword>
<dbReference type="InParanoid" id="A8HQB3"/>
<dbReference type="EMBL" id="CM008962">
    <property type="protein sequence ID" value="PNW88414.1"/>
    <property type="molecule type" value="Genomic_DNA"/>
</dbReference>
<dbReference type="Gene3D" id="2.40.10.10">
    <property type="entry name" value="Trypsin-like serine proteases"/>
    <property type="match status" value="2"/>
</dbReference>
<organism evidence="5 6">
    <name type="scientific">Chlamydomonas reinhardtii</name>
    <name type="common">Chlamydomonas smithii</name>
    <dbReference type="NCBI Taxonomy" id="3055"/>
    <lineage>
        <taxon>Eukaryota</taxon>
        <taxon>Viridiplantae</taxon>
        <taxon>Chlorophyta</taxon>
        <taxon>core chlorophytes</taxon>
        <taxon>Chlorophyceae</taxon>
        <taxon>CS clade</taxon>
        <taxon>Chlamydomonadales</taxon>
        <taxon>Chlamydomonadaceae</taxon>
        <taxon>Chlamydomonas</taxon>
    </lineage>
</organism>
<comment type="similarity">
    <text evidence="1">Belongs to the peptidase S1C family.</text>
</comment>
<dbReference type="FunFam" id="2.40.10.10:FF:000001">
    <property type="entry name" value="Periplasmic serine protease DegS"/>
    <property type="match status" value="1"/>
</dbReference>
<dbReference type="SUPFAM" id="SSF50156">
    <property type="entry name" value="PDZ domain-like"/>
    <property type="match status" value="1"/>
</dbReference>
<accession>A8HQB3</accession>
<evidence type="ECO:0000256" key="4">
    <source>
        <dbReference type="ARBA" id="ARBA00022825"/>
    </source>
</evidence>
<dbReference type="KEGG" id="cre:CHLRE_01g028350v5"/>
<evidence type="ECO:0000256" key="2">
    <source>
        <dbReference type="ARBA" id="ARBA00022670"/>
    </source>
</evidence>
<evidence type="ECO:0000313" key="6">
    <source>
        <dbReference type="Proteomes" id="UP000006906"/>
    </source>
</evidence>
<dbReference type="OrthoDB" id="4217619at2759"/>
<dbReference type="OMA" id="RRMAIEC"/>
<keyword evidence="6" id="KW-1185">Reference proteome</keyword>
<name>A8HQB3_CHLRE</name>
<dbReference type="PROSITE" id="PS50106">
    <property type="entry name" value="PDZ"/>
    <property type="match status" value="1"/>
</dbReference>
<dbReference type="PRINTS" id="PR00834">
    <property type="entry name" value="PROTEASES2C"/>
</dbReference>
<dbReference type="HOGENOM" id="CLU_020120_2_0_1"/>
<dbReference type="CDD" id="cd00990">
    <property type="entry name" value="cpPDZ_AtDEGP1-like"/>
    <property type="match status" value="1"/>
</dbReference>
<dbReference type="STRING" id="3055.A8HQB3"/>
<dbReference type="SUPFAM" id="SSF50494">
    <property type="entry name" value="Trypsin-like serine proteases"/>
    <property type="match status" value="1"/>
</dbReference>
<protein>
    <submittedName>
        <fullName evidence="5">Uncharacterized protein</fullName>
    </submittedName>
</protein>
<dbReference type="InterPro" id="IPR051201">
    <property type="entry name" value="Chloro_Bact_Ser_Proteases"/>
</dbReference>
<dbReference type="PaxDb" id="3055-EDP09307"/>
<dbReference type="Proteomes" id="UP000006906">
    <property type="component" value="Chromosome 1"/>
</dbReference>
<keyword evidence="2" id="KW-0645">Protease</keyword>
<dbReference type="Gene3D" id="2.30.42.10">
    <property type="match status" value="1"/>
</dbReference>
<dbReference type="Gramene" id="PNW88414">
    <property type="protein sequence ID" value="PNW88414"/>
    <property type="gene ID" value="CHLRE_01g028350v5"/>
</dbReference>
<dbReference type="GeneID" id="5715325"/>
<dbReference type="PANTHER" id="PTHR43343:SF3">
    <property type="entry name" value="PROTEASE DO-LIKE 8, CHLOROPLASTIC"/>
    <property type="match status" value="1"/>
</dbReference>
<dbReference type="FunCoup" id="A8HQB3">
    <property type="interactions" value="592"/>
</dbReference>
<dbReference type="GO" id="GO:0006508">
    <property type="term" value="P:proteolysis"/>
    <property type="evidence" value="ECO:0007669"/>
    <property type="project" value="UniProtKB-KW"/>
</dbReference>
<evidence type="ECO:0000313" key="5">
    <source>
        <dbReference type="EMBL" id="PNW88414.1"/>
    </source>
</evidence>
<dbReference type="GO" id="GO:0008233">
    <property type="term" value="F:peptidase activity"/>
    <property type="evidence" value="ECO:0000318"/>
    <property type="project" value="GO_Central"/>
</dbReference>
<dbReference type="Pfam" id="PF13180">
    <property type="entry name" value="PDZ_2"/>
    <property type="match status" value="1"/>
</dbReference>
<dbReference type="GO" id="GO:0004252">
    <property type="term" value="F:serine-type endopeptidase activity"/>
    <property type="evidence" value="ECO:0007669"/>
    <property type="project" value="InterPro"/>
</dbReference>
<dbReference type="eggNOG" id="KOG1320">
    <property type="taxonomic scope" value="Eukaryota"/>
</dbReference>
<dbReference type="InterPro" id="IPR036034">
    <property type="entry name" value="PDZ_sf"/>
</dbReference>
<dbReference type="RefSeq" id="XP_001689569.1">
    <property type="nucleotide sequence ID" value="XM_001689517.2"/>
</dbReference>
<dbReference type="InterPro" id="IPR039382">
    <property type="entry name" value="DEGP1/8_PDZ_dom"/>
</dbReference>
<dbReference type="InterPro" id="IPR043504">
    <property type="entry name" value="Peptidase_S1_PA_chymotrypsin"/>
</dbReference>
<gene>
    <name evidence="5" type="ORF">CHLRE_01g028350v5</name>
</gene>
<dbReference type="PANTHER" id="PTHR43343">
    <property type="entry name" value="PEPTIDASE S12"/>
    <property type="match status" value="1"/>
</dbReference>
<proteinExistence type="inferred from homology"/>
<keyword evidence="3" id="KW-0378">Hydrolase</keyword>
<reference evidence="5 6" key="1">
    <citation type="journal article" date="2007" name="Science">
        <title>The Chlamydomonas genome reveals the evolution of key animal and plant functions.</title>
        <authorList>
            <person name="Merchant S.S."/>
            <person name="Prochnik S.E."/>
            <person name="Vallon O."/>
            <person name="Harris E.H."/>
            <person name="Karpowicz S.J."/>
            <person name="Witman G.B."/>
            <person name="Terry A."/>
            <person name="Salamov A."/>
            <person name="Fritz-Laylin L.K."/>
            <person name="Marechal-Drouard L."/>
            <person name="Marshall W.F."/>
            <person name="Qu L.H."/>
            <person name="Nelson D.R."/>
            <person name="Sanderfoot A.A."/>
            <person name="Spalding M.H."/>
            <person name="Kapitonov V.V."/>
            <person name="Ren Q."/>
            <person name="Ferris P."/>
            <person name="Lindquist E."/>
            <person name="Shapiro H."/>
            <person name="Lucas S.M."/>
            <person name="Grimwood J."/>
            <person name="Schmutz J."/>
            <person name="Cardol P."/>
            <person name="Cerutti H."/>
            <person name="Chanfreau G."/>
            <person name="Chen C.L."/>
            <person name="Cognat V."/>
            <person name="Croft M.T."/>
            <person name="Dent R."/>
            <person name="Dutcher S."/>
            <person name="Fernandez E."/>
            <person name="Fukuzawa H."/>
            <person name="Gonzalez-Ballester D."/>
            <person name="Gonzalez-Halphen D."/>
            <person name="Hallmann A."/>
            <person name="Hanikenne M."/>
            <person name="Hippler M."/>
            <person name="Inwood W."/>
            <person name="Jabbari K."/>
            <person name="Kalanon M."/>
            <person name="Kuras R."/>
            <person name="Lefebvre P.A."/>
            <person name="Lemaire S.D."/>
            <person name="Lobanov A.V."/>
            <person name="Lohr M."/>
            <person name="Manuell A."/>
            <person name="Meier I."/>
            <person name="Mets L."/>
            <person name="Mittag M."/>
            <person name="Mittelmeier T."/>
            <person name="Moroney J.V."/>
            <person name="Moseley J."/>
            <person name="Napoli C."/>
            <person name="Nedelcu A.M."/>
            <person name="Niyogi K."/>
            <person name="Novoselov S.V."/>
            <person name="Paulsen I.T."/>
            <person name="Pazour G."/>
            <person name="Purton S."/>
            <person name="Ral J.P."/>
            <person name="Riano-Pachon D.M."/>
            <person name="Riekhof W."/>
            <person name="Rymarquis L."/>
            <person name="Schroda M."/>
            <person name="Stern D."/>
            <person name="Umen J."/>
            <person name="Willows R."/>
            <person name="Wilson N."/>
            <person name="Zimmer S.L."/>
            <person name="Allmer J."/>
            <person name="Balk J."/>
            <person name="Bisova K."/>
            <person name="Chen C.J."/>
            <person name="Elias M."/>
            <person name="Gendler K."/>
            <person name="Hauser C."/>
            <person name="Lamb M.R."/>
            <person name="Ledford H."/>
            <person name="Long J.C."/>
            <person name="Minagawa J."/>
            <person name="Page M.D."/>
            <person name="Pan J."/>
            <person name="Pootakham W."/>
            <person name="Roje S."/>
            <person name="Rose A."/>
            <person name="Stahlberg E."/>
            <person name="Terauchi A.M."/>
            <person name="Yang P."/>
            <person name="Ball S."/>
            <person name="Bowler C."/>
            <person name="Dieckmann C.L."/>
            <person name="Gladyshev V.N."/>
            <person name="Green P."/>
            <person name="Jorgensen R."/>
            <person name="Mayfield S."/>
            <person name="Mueller-Roeber B."/>
            <person name="Rajamani S."/>
            <person name="Sayre R.T."/>
            <person name="Brokstein P."/>
            <person name="Dubchak I."/>
            <person name="Goodstein D."/>
            <person name="Hornick L."/>
            <person name="Huang Y.W."/>
            <person name="Jhaveri J."/>
            <person name="Luo Y."/>
            <person name="Martinez D."/>
            <person name="Ngau W.C."/>
            <person name="Otillar B."/>
            <person name="Poliakov A."/>
            <person name="Porter A."/>
            <person name="Szajkowski L."/>
            <person name="Werner G."/>
            <person name="Zhou K."/>
            <person name="Grigoriev I.V."/>
            <person name="Rokhsar D.S."/>
            <person name="Grossman A.R."/>
        </authorList>
    </citation>
    <scope>NUCLEOTIDE SEQUENCE [LARGE SCALE GENOMIC DNA]</scope>
    <source>
        <strain evidence="6">CC-503</strain>
    </source>
</reference>
<dbReference type="SMART" id="SM00228">
    <property type="entry name" value="PDZ"/>
    <property type="match status" value="1"/>
</dbReference>
<dbReference type="Pfam" id="PF13365">
    <property type="entry name" value="Trypsin_2"/>
    <property type="match status" value="1"/>
</dbReference>
<sequence length="436" mass="44180">MERAFKTRTSGQGARPCQRCSRFTRSAVCVQALGRGEDHELNCTTRRGFVARVLGGAVAGGVGAVLGDTRPAGALTLEQVTPTVVPAPALPPREAAIVSAFERANYSIVNVVDLLLPGRAAANPEVDIPEGNGTGLIWDGEGHVVTNYHVLLNSLKGLSGPNPAANRPKVAKVTLLNAAEGGLEQTLDAVLVGVDRTRDLAVLQLVAPPAGALRPAALGSSATLRVGQQCLAIGNPFGFSHTLTTGVISALNRDIKSQLGTTIPGGIQTDAAINPGNSGGPLLDSSGAVIGINTAIFTPSGSSAGVGFAIPVDMVKSVVPQLIANGRVVRPSLDAQIAADTVAARLNVGRGALIQAVTAGGAAEKAGLLPTRRGLSGIVAGDVIQAINGRAVNSAGDLLVALDGLAAGERAELRIVRSTDQGLQELSVAVTLSAEK</sequence>
<dbReference type="InterPro" id="IPR001940">
    <property type="entry name" value="Peptidase_S1C"/>
</dbReference>
<dbReference type="AlphaFoldDB" id="A8HQB3"/>
<evidence type="ECO:0000256" key="1">
    <source>
        <dbReference type="ARBA" id="ARBA00010541"/>
    </source>
</evidence>
<dbReference type="InterPro" id="IPR001478">
    <property type="entry name" value="PDZ"/>
</dbReference>
<evidence type="ECO:0000256" key="3">
    <source>
        <dbReference type="ARBA" id="ARBA00022801"/>
    </source>
</evidence>
<dbReference type="InterPro" id="IPR009003">
    <property type="entry name" value="Peptidase_S1_PA"/>
</dbReference>